<dbReference type="AlphaFoldDB" id="A0A417Z7Y5"/>
<name>A0A417Z7Y5_9MICO</name>
<reference evidence="3 4" key="1">
    <citation type="submission" date="2018-08" db="EMBL/GenBank/DDBJ databases">
        <title>Whole genome sequence analysis of Dermacoccus abyssi bacteria isolated from Deep Mariana trench Micromonospora spp reveals genes involved in the environmental adaptation and production of secondary metabolites.</title>
        <authorList>
            <person name="Abdel-Mageed W.M."/>
            <person name="Lehri B."/>
            <person name="Nouioui I."/>
            <person name="Goodfellow I."/>
            <person name="Jaspars M."/>
            <person name="Karlyshev A."/>
        </authorList>
    </citation>
    <scope>NUCLEOTIDE SEQUENCE [LARGE SCALE GENOMIC DNA]</scope>
    <source>
        <strain evidence="3 4">MT1.1</strain>
    </source>
</reference>
<sequence length="99" mass="10782">MNEKFDTATRPDGGSWGTVNGQPITEETIEALVADAQAGFPKARVAPVGRPRTVGKRPAETVTVRLDPERIDAVRARARREHTSASDILRRALDEYLAG</sequence>
<dbReference type="InterPro" id="IPR010985">
    <property type="entry name" value="Ribbon_hlx_hlx"/>
</dbReference>
<dbReference type="InterPro" id="IPR002145">
    <property type="entry name" value="CopG"/>
</dbReference>
<protein>
    <submittedName>
        <fullName evidence="3">Ribbon-helix-helix protein, CopG family</fullName>
    </submittedName>
</protein>
<dbReference type="Pfam" id="PF01402">
    <property type="entry name" value="RHH_1"/>
    <property type="match status" value="1"/>
</dbReference>
<dbReference type="EMBL" id="QWLM01000004">
    <property type="protein sequence ID" value="RHW46733.1"/>
    <property type="molecule type" value="Genomic_DNA"/>
</dbReference>
<dbReference type="Proteomes" id="UP000285376">
    <property type="component" value="Unassembled WGS sequence"/>
</dbReference>
<evidence type="ECO:0000313" key="4">
    <source>
        <dbReference type="Proteomes" id="UP000285376"/>
    </source>
</evidence>
<organism evidence="3 4">
    <name type="scientific">Dermacoccus abyssi</name>
    <dbReference type="NCBI Taxonomy" id="322596"/>
    <lineage>
        <taxon>Bacteria</taxon>
        <taxon>Bacillati</taxon>
        <taxon>Actinomycetota</taxon>
        <taxon>Actinomycetes</taxon>
        <taxon>Micrococcales</taxon>
        <taxon>Dermacoccaceae</taxon>
        <taxon>Dermacoccus</taxon>
    </lineage>
</organism>
<dbReference type="GO" id="GO:0006355">
    <property type="term" value="P:regulation of DNA-templated transcription"/>
    <property type="evidence" value="ECO:0007669"/>
    <property type="project" value="InterPro"/>
</dbReference>
<evidence type="ECO:0000313" key="3">
    <source>
        <dbReference type="EMBL" id="RHW46733.1"/>
    </source>
</evidence>
<feature type="region of interest" description="Disordered" evidence="1">
    <location>
        <begin position="1"/>
        <end position="21"/>
    </location>
</feature>
<accession>A0A417Z7Y5</accession>
<dbReference type="SUPFAM" id="SSF47598">
    <property type="entry name" value="Ribbon-helix-helix"/>
    <property type="match status" value="1"/>
</dbReference>
<comment type="caution">
    <text evidence="3">The sequence shown here is derived from an EMBL/GenBank/DDBJ whole genome shotgun (WGS) entry which is preliminary data.</text>
</comment>
<evidence type="ECO:0000256" key="1">
    <source>
        <dbReference type="SAM" id="MobiDB-lite"/>
    </source>
</evidence>
<proteinExistence type="predicted"/>
<dbReference type="Gene3D" id="3.30.559.30">
    <property type="entry name" value="Nonribosomal peptide synthetase, condensation domain"/>
    <property type="match status" value="1"/>
</dbReference>
<evidence type="ECO:0000259" key="2">
    <source>
        <dbReference type="Pfam" id="PF01402"/>
    </source>
</evidence>
<feature type="domain" description="Ribbon-helix-helix protein CopG" evidence="2">
    <location>
        <begin position="61"/>
        <end position="98"/>
    </location>
</feature>
<dbReference type="CDD" id="cd21631">
    <property type="entry name" value="RHH_CopG_NikR-like"/>
    <property type="match status" value="1"/>
</dbReference>
<dbReference type="RefSeq" id="WP_118913003.1">
    <property type="nucleotide sequence ID" value="NZ_CBCRVH010000003.1"/>
</dbReference>
<gene>
    <name evidence="3" type="ORF">D1832_05785</name>
</gene>